<gene>
    <name evidence="4" type="ORF">OCK74_01670</name>
</gene>
<feature type="domain" description="BD-FAE-like" evidence="3">
    <location>
        <begin position="72"/>
        <end position="253"/>
    </location>
</feature>
<dbReference type="GO" id="GO:0016787">
    <property type="term" value="F:hydrolase activity"/>
    <property type="evidence" value="ECO:0007669"/>
    <property type="project" value="UniProtKB-KW"/>
</dbReference>
<dbReference type="PANTHER" id="PTHR48081">
    <property type="entry name" value="AB HYDROLASE SUPERFAMILY PROTEIN C4A8.06C"/>
    <property type="match status" value="1"/>
</dbReference>
<evidence type="ECO:0000256" key="1">
    <source>
        <dbReference type="ARBA" id="ARBA00022801"/>
    </source>
</evidence>
<evidence type="ECO:0000313" key="5">
    <source>
        <dbReference type="Proteomes" id="UP001155483"/>
    </source>
</evidence>
<keyword evidence="2" id="KW-0732">Signal</keyword>
<feature type="chain" id="PRO_5040826372" evidence="2">
    <location>
        <begin position="18"/>
        <end position="314"/>
    </location>
</feature>
<dbReference type="InterPro" id="IPR050300">
    <property type="entry name" value="GDXG_lipolytic_enzyme"/>
</dbReference>
<comment type="caution">
    <text evidence="4">The sequence shown here is derived from an EMBL/GenBank/DDBJ whole genome shotgun (WGS) entry which is preliminary data.</text>
</comment>
<dbReference type="InterPro" id="IPR029058">
    <property type="entry name" value="AB_hydrolase_fold"/>
</dbReference>
<keyword evidence="5" id="KW-1185">Reference proteome</keyword>
<dbReference type="SUPFAM" id="SSF53474">
    <property type="entry name" value="alpha/beta-Hydrolases"/>
    <property type="match status" value="1"/>
</dbReference>
<dbReference type="RefSeq" id="WP_279295243.1">
    <property type="nucleotide sequence ID" value="NZ_JAOTIF010000001.1"/>
</dbReference>
<dbReference type="Proteomes" id="UP001155483">
    <property type="component" value="Unassembled WGS sequence"/>
</dbReference>
<name>A0A9X2XMS5_9BACT</name>
<dbReference type="AlphaFoldDB" id="A0A9X2XMS5"/>
<evidence type="ECO:0000313" key="4">
    <source>
        <dbReference type="EMBL" id="MCU7547798.1"/>
    </source>
</evidence>
<keyword evidence="1 4" id="KW-0378">Hydrolase</keyword>
<protein>
    <submittedName>
        <fullName evidence="4">Alpha/beta hydrolase</fullName>
    </submittedName>
</protein>
<evidence type="ECO:0000259" key="3">
    <source>
        <dbReference type="Pfam" id="PF20434"/>
    </source>
</evidence>
<feature type="signal peptide" evidence="2">
    <location>
        <begin position="1"/>
        <end position="17"/>
    </location>
</feature>
<accession>A0A9X2XMS5</accession>
<proteinExistence type="predicted"/>
<sequence>MKFLVAWVLMIPVLVTAQSIPRDTSFTVYGTYIKESKGRPYIRVAQPAMPEGVKSKENIIYSTMGNRELSADVFYPAKKSKKGYPAVVMIFGGGWRSGDKSQNVPIAQQLAAKGYVAMTIEYRLSQEAQYPAAVQDVKAAIRWLRANAKQYNIDKSKIATLGMSAGGQLAALAGTTNGIAKFEGPGGNAKQSSDVEAIVNIDGTLAFHHPESVEGKAASEFLGGTYQEKPEVWEEAAPLNHTGKHTPPIIFINSSIPRFHAGRDDMIRILDKYGIYHEEHTLPDTPHPFWFFHPWFEPTVNYTVQFLDKVFKKK</sequence>
<reference evidence="4" key="1">
    <citation type="submission" date="2022-09" db="EMBL/GenBank/DDBJ databases">
        <authorList>
            <person name="Yuan C."/>
            <person name="Ke Z."/>
        </authorList>
    </citation>
    <scope>NUCLEOTIDE SEQUENCE</scope>
    <source>
        <strain evidence="4">LB-8</strain>
    </source>
</reference>
<evidence type="ECO:0000256" key="2">
    <source>
        <dbReference type="SAM" id="SignalP"/>
    </source>
</evidence>
<dbReference type="PANTHER" id="PTHR48081:SF13">
    <property type="entry name" value="ALPHA_BETA HYDROLASE"/>
    <property type="match status" value="1"/>
</dbReference>
<dbReference type="Gene3D" id="3.40.50.1820">
    <property type="entry name" value="alpha/beta hydrolase"/>
    <property type="match status" value="1"/>
</dbReference>
<dbReference type="InterPro" id="IPR049492">
    <property type="entry name" value="BD-FAE-like_dom"/>
</dbReference>
<dbReference type="EMBL" id="JAOTIF010000001">
    <property type="protein sequence ID" value="MCU7547798.1"/>
    <property type="molecule type" value="Genomic_DNA"/>
</dbReference>
<dbReference type="Pfam" id="PF20434">
    <property type="entry name" value="BD-FAE"/>
    <property type="match status" value="1"/>
</dbReference>
<organism evidence="4 5">
    <name type="scientific">Paraflavisolibacter caeni</name>
    <dbReference type="NCBI Taxonomy" id="2982496"/>
    <lineage>
        <taxon>Bacteria</taxon>
        <taxon>Pseudomonadati</taxon>
        <taxon>Bacteroidota</taxon>
        <taxon>Chitinophagia</taxon>
        <taxon>Chitinophagales</taxon>
        <taxon>Chitinophagaceae</taxon>
        <taxon>Paraflavisolibacter</taxon>
    </lineage>
</organism>
<reference evidence="4" key="2">
    <citation type="submission" date="2023-04" db="EMBL/GenBank/DDBJ databases">
        <title>Paracnuella aquatica gen. nov., sp. nov., a member of the family Chitinophagaceae isolated from a hot spring.</title>
        <authorList>
            <person name="Wang C."/>
        </authorList>
    </citation>
    <scope>NUCLEOTIDE SEQUENCE</scope>
    <source>
        <strain evidence="4">LB-8</strain>
    </source>
</reference>